<evidence type="ECO:0000256" key="1">
    <source>
        <dbReference type="ARBA" id="ARBA00000085"/>
    </source>
</evidence>
<dbReference type="CDD" id="cd00088">
    <property type="entry name" value="HPT"/>
    <property type="match status" value="1"/>
</dbReference>
<dbReference type="SUPFAM" id="SSF47384">
    <property type="entry name" value="Homodimeric domain of signal transducing histidine kinase"/>
    <property type="match status" value="1"/>
</dbReference>
<feature type="domain" description="Histidine kinase" evidence="14">
    <location>
        <begin position="431"/>
        <end position="640"/>
    </location>
</feature>
<dbReference type="PROSITE" id="PS50894">
    <property type="entry name" value="HPT"/>
    <property type="match status" value="1"/>
</dbReference>
<keyword evidence="7" id="KW-0547">Nucleotide-binding</keyword>
<dbReference type="SUPFAM" id="SSF55874">
    <property type="entry name" value="ATPase domain of HSP90 chaperone/DNA topoisomerase II/histidine kinase"/>
    <property type="match status" value="1"/>
</dbReference>
<dbReference type="SMART" id="SM01231">
    <property type="entry name" value="H-kinase_dim"/>
    <property type="match status" value="1"/>
</dbReference>
<keyword evidence="8 17" id="KW-0418">Kinase</keyword>
<dbReference type="GO" id="GO:0006935">
    <property type="term" value="P:chemotaxis"/>
    <property type="evidence" value="ECO:0007669"/>
    <property type="project" value="UniProtKB-KW"/>
</dbReference>
<sequence length="780" mass="84416">MSGHNEVIGSLLDEMASEVMILEAGDLMAYGEFLSHLERLEIVCEGGGDSALTRLVGALKAHMEGMILGEVADQEGGLELARQGVSVAQGLLRGEAADAEVGAYMASPCLAARARSADAPPVAAPPAAAPPAPAQPEEAGLGEPPDLADDDIEFLPDAPDLGPTAEPEPQLINDEDMELLTGFVNEALEHLESIEVNALVLEDSPQDVEALNAVFRPFHTIKGVSGFLNLTDINHLAHALENLLDKARAMELVVDSVAIDVILGGVDFLRQMIEESLAAANERRARRAFDTSELEARVEALLSGQAPAPAPAAAPAPEPEPVEPLKLGEVLVGKRVVSPEDMDEALETQRQKKPDKHLGEILVAQGKAQPDQVAEGLRAQKAMTQGAQVMAAQEVKIDTQKLDNLLDMVGELVIAQSMVQANPHVQAISDRKLHTDLGQLARITTELQKSTMSMRMIPIRQTFQKMVRVVRDTAKKRGKKVRLELVNEDTEIDRNMVEKFYDPLMHMVRNSVDHGIEDPEERQKIGKPEEGAVRLSAYHKGGSVCIEIADDGRGLDRDKIARKAVERGLIASDDDMTDQEVYALIMRAGFSTAEQITDISGRGVGMDVVQRTIDELRGKIEIQSTLGEGTILTIALPLTLAIIDGMVVKVGPERFILPTISVAESLRPARADYTTVQGKGEMIIIRGNLLPLVRLHEIVGIEPDHRQPWEGLVVVVEHHGHRRCLMVDQLVGRQEVVIKSLGESLKDVKVAAGGAIMGDGRVSLILDVEGVFKSHEGRRA</sequence>
<evidence type="ECO:0000256" key="10">
    <source>
        <dbReference type="ARBA" id="ARBA00023012"/>
    </source>
</evidence>
<keyword evidence="4" id="KW-0145">Chemotaxis</keyword>
<dbReference type="Pfam" id="PF02895">
    <property type="entry name" value="H-kinase_dim"/>
    <property type="match status" value="1"/>
</dbReference>
<dbReference type="InterPro" id="IPR004358">
    <property type="entry name" value="Sig_transdc_His_kin-like_C"/>
</dbReference>
<dbReference type="eggNOG" id="COG0643">
    <property type="taxonomic scope" value="Bacteria"/>
</dbReference>
<dbReference type="PRINTS" id="PR00344">
    <property type="entry name" value="BCTRLSENSOR"/>
</dbReference>
<dbReference type="Gene3D" id="1.20.120.160">
    <property type="entry name" value="HPT domain"/>
    <property type="match status" value="1"/>
</dbReference>
<dbReference type="EMBL" id="CP002085">
    <property type="protein sequence ID" value="ADK86136.1"/>
    <property type="molecule type" value="Genomic_DNA"/>
</dbReference>
<dbReference type="Gene3D" id="1.10.287.560">
    <property type="entry name" value="Histidine kinase CheA-like, homodimeric domain"/>
    <property type="match status" value="1"/>
</dbReference>
<dbReference type="Gene3D" id="2.30.30.40">
    <property type="entry name" value="SH3 Domains"/>
    <property type="match status" value="1"/>
</dbReference>
<accession>E1QM93</accession>
<dbReference type="HOGENOM" id="CLU_000650_3_7_7"/>
<evidence type="ECO:0000259" key="16">
    <source>
        <dbReference type="PROSITE" id="PS50894"/>
    </source>
</evidence>
<evidence type="ECO:0000256" key="4">
    <source>
        <dbReference type="ARBA" id="ARBA00022500"/>
    </source>
</evidence>
<dbReference type="Pfam" id="PF01627">
    <property type="entry name" value="Hpt"/>
    <property type="match status" value="1"/>
</dbReference>
<dbReference type="SUPFAM" id="SSF50341">
    <property type="entry name" value="CheW-like"/>
    <property type="match status" value="1"/>
</dbReference>
<evidence type="ECO:0000313" key="17">
    <source>
        <dbReference type="EMBL" id="ADK86136.1"/>
    </source>
</evidence>
<feature type="compositionally biased region" description="Low complexity" evidence="13">
    <location>
        <begin position="135"/>
        <end position="145"/>
    </location>
</feature>
<dbReference type="PROSITE" id="PS50851">
    <property type="entry name" value="CHEW"/>
    <property type="match status" value="1"/>
</dbReference>
<dbReference type="Proteomes" id="UP000009047">
    <property type="component" value="Chromosome"/>
</dbReference>
<feature type="compositionally biased region" description="Pro residues" evidence="13">
    <location>
        <begin position="122"/>
        <end position="134"/>
    </location>
</feature>
<dbReference type="InterPro" id="IPR036061">
    <property type="entry name" value="CheW-like_dom_sf"/>
</dbReference>
<evidence type="ECO:0000259" key="15">
    <source>
        <dbReference type="PROSITE" id="PS50851"/>
    </source>
</evidence>
<dbReference type="EC" id="2.7.13.3" evidence="2"/>
<comment type="function">
    <text evidence="11">Involved in the transmission of sensory signals from the chemoreceptors to the flagellar motors. CheA is autophosphorylated; it can transfer its phosphate group to either CheB or CheY.</text>
</comment>
<evidence type="ECO:0000256" key="3">
    <source>
        <dbReference type="ARBA" id="ARBA00021495"/>
    </source>
</evidence>
<organism evidence="17 18">
    <name type="scientific">Desulfarculus baarsii (strain ATCC 33931 / DSM 2075 / LMG 7858 / VKM B-1802 / 2st14)</name>
    <dbReference type="NCBI Taxonomy" id="644282"/>
    <lineage>
        <taxon>Bacteria</taxon>
        <taxon>Pseudomonadati</taxon>
        <taxon>Thermodesulfobacteriota</taxon>
        <taxon>Desulfarculia</taxon>
        <taxon>Desulfarculales</taxon>
        <taxon>Desulfarculaceae</taxon>
        <taxon>Desulfarculus</taxon>
    </lineage>
</organism>
<dbReference type="CDD" id="cd00731">
    <property type="entry name" value="CheA_reg"/>
    <property type="match status" value="1"/>
</dbReference>
<dbReference type="InterPro" id="IPR051315">
    <property type="entry name" value="Bact_Chemotaxis_CheA"/>
</dbReference>
<dbReference type="SMART" id="SM00260">
    <property type="entry name" value="CheW"/>
    <property type="match status" value="1"/>
</dbReference>
<feature type="domain" description="HPt" evidence="16">
    <location>
        <begin position="172"/>
        <end position="276"/>
    </location>
</feature>
<evidence type="ECO:0000256" key="9">
    <source>
        <dbReference type="ARBA" id="ARBA00022840"/>
    </source>
</evidence>
<feature type="modified residue" description="Phosphohistidine" evidence="12">
    <location>
        <position position="219"/>
    </location>
</feature>
<evidence type="ECO:0000256" key="5">
    <source>
        <dbReference type="ARBA" id="ARBA00022553"/>
    </source>
</evidence>
<dbReference type="InterPro" id="IPR004105">
    <property type="entry name" value="CheA-like_dim"/>
</dbReference>
<keyword evidence="10" id="KW-0902">Two-component regulatory system</keyword>
<dbReference type="SUPFAM" id="SSF160246">
    <property type="entry name" value="EspE N-terminal domain-like"/>
    <property type="match status" value="1"/>
</dbReference>
<feature type="domain" description="CheW-like" evidence="15">
    <location>
        <begin position="642"/>
        <end position="777"/>
    </location>
</feature>
<dbReference type="PANTHER" id="PTHR43395:SF10">
    <property type="entry name" value="CHEMOTAXIS PROTEIN CHEA"/>
    <property type="match status" value="1"/>
</dbReference>
<dbReference type="FunFam" id="3.30.565.10:FF:000016">
    <property type="entry name" value="Chemotaxis protein CheA, putative"/>
    <property type="match status" value="1"/>
</dbReference>
<dbReference type="GO" id="GO:0000155">
    <property type="term" value="F:phosphorelay sensor kinase activity"/>
    <property type="evidence" value="ECO:0007669"/>
    <property type="project" value="InterPro"/>
</dbReference>
<dbReference type="eggNOG" id="COG2198">
    <property type="taxonomic scope" value="Bacteria"/>
</dbReference>
<name>E1QM93_DESB2</name>
<dbReference type="SUPFAM" id="SSF47226">
    <property type="entry name" value="Histidine-containing phosphotransfer domain, HPT domain"/>
    <property type="match status" value="1"/>
</dbReference>
<evidence type="ECO:0000259" key="14">
    <source>
        <dbReference type="PROSITE" id="PS50109"/>
    </source>
</evidence>
<dbReference type="InterPro" id="IPR037006">
    <property type="entry name" value="CheA-like_homodim_sf"/>
</dbReference>
<reference evidence="17 18" key="1">
    <citation type="journal article" date="2010" name="Stand. Genomic Sci.">
        <title>Complete genome sequence of Desulfarculus baarsii type strain (2st14).</title>
        <authorList>
            <person name="Sun H."/>
            <person name="Spring S."/>
            <person name="Lapidus A."/>
            <person name="Davenport K."/>
            <person name="Del Rio T.G."/>
            <person name="Tice H."/>
            <person name="Nolan M."/>
            <person name="Copeland A."/>
            <person name="Cheng J.F."/>
            <person name="Lucas S."/>
            <person name="Tapia R."/>
            <person name="Goodwin L."/>
            <person name="Pitluck S."/>
            <person name="Ivanova N."/>
            <person name="Pagani I."/>
            <person name="Mavromatis K."/>
            <person name="Ovchinnikova G."/>
            <person name="Pati A."/>
            <person name="Chen A."/>
            <person name="Palaniappan K."/>
            <person name="Hauser L."/>
            <person name="Chang Y.J."/>
            <person name="Jeffries C.D."/>
            <person name="Detter J.C."/>
            <person name="Han C."/>
            <person name="Rohde M."/>
            <person name="Brambilla E."/>
            <person name="Goker M."/>
            <person name="Woyke T."/>
            <person name="Bristow J."/>
            <person name="Eisen J.A."/>
            <person name="Markowitz V."/>
            <person name="Hugenholtz P."/>
            <person name="Kyrpides N.C."/>
            <person name="Klenk H.P."/>
            <person name="Land M."/>
        </authorList>
    </citation>
    <scope>NUCLEOTIDE SEQUENCE [LARGE SCALE GENOMIC DNA]</scope>
    <source>
        <strain evidence="18">ATCC 33931 / DSM 2075 / LMG 7858 / VKM B-1802 / 2st14</strain>
    </source>
</reference>
<proteinExistence type="predicted"/>
<dbReference type="RefSeq" id="WP_013259575.1">
    <property type="nucleotide sequence ID" value="NC_014365.1"/>
</dbReference>
<dbReference type="OrthoDB" id="9803176at2"/>
<dbReference type="InterPro" id="IPR037257">
    <property type="entry name" value="T2SS_E_N_sf"/>
</dbReference>
<dbReference type="Gene3D" id="3.30.565.10">
    <property type="entry name" value="Histidine kinase-like ATPase, C-terminal domain"/>
    <property type="match status" value="1"/>
</dbReference>
<gene>
    <name evidence="17" type="ordered locus">Deba_2782</name>
</gene>
<evidence type="ECO:0000256" key="7">
    <source>
        <dbReference type="ARBA" id="ARBA00022741"/>
    </source>
</evidence>
<keyword evidence="18" id="KW-1185">Reference proteome</keyword>
<protein>
    <recommendedName>
        <fullName evidence="3">Chemotaxis protein CheA</fullName>
        <ecNumber evidence="2">2.7.13.3</ecNumber>
    </recommendedName>
</protein>
<dbReference type="InterPro" id="IPR036641">
    <property type="entry name" value="HPT_dom_sf"/>
</dbReference>
<evidence type="ECO:0000256" key="13">
    <source>
        <dbReference type="SAM" id="MobiDB-lite"/>
    </source>
</evidence>
<dbReference type="AlphaFoldDB" id="E1QM93"/>
<keyword evidence="5 12" id="KW-0597">Phosphoprotein</keyword>
<dbReference type="Pfam" id="PF01584">
    <property type="entry name" value="CheW"/>
    <property type="match status" value="1"/>
</dbReference>
<dbReference type="InterPro" id="IPR005467">
    <property type="entry name" value="His_kinase_dom"/>
</dbReference>
<evidence type="ECO:0000313" key="18">
    <source>
        <dbReference type="Proteomes" id="UP000009047"/>
    </source>
</evidence>
<dbReference type="PANTHER" id="PTHR43395">
    <property type="entry name" value="SENSOR HISTIDINE KINASE CHEA"/>
    <property type="match status" value="1"/>
</dbReference>
<dbReference type="SMART" id="SM00073">
    <property type="entry name" value="HPT"/>
    <property type="match status" value="1"/>
</dbReference>
<dbReference type="InterPro" id="IPR036097">
    <property type="entry name" value="HisK_dim/P_sf"/>
</dbReference>
<dbReference type="GO" id="GO:0005737">
    <property type="term" value="C:cytoplasm"/>
    <property type="evidence" value="ECO:0007669"/>
    <property type="project" value="InterPro"/>
</dbReference>
<dbReference type="GO" id="GO:0005524">
    <property type="term" value="F:ATP binding"/>
    <property type="evidence" value="ECO:0007669"/>
    <property type="project" value="UniProtKB-KW"/>
</dbReference>
<dbReference type="PROSITE" id="PS50109">
    <property type="entry name" value="HIS_KIN"/>
    <property type="match status" value="1"/>
</dbReference>
<comment type="catalytic activity">
    <reaction evidence="1">
        <text>ATP + protein L-histidine = ADP + protein N-phospho-L-histidine.</text>
        <dbReference type="EC" id="2.7.13.3"/>
    </reaction>
</comment>
<evidence type="ECO:0000256" key="2">
    <source>
        <dbReference type="ARBA" id="ARBA00012438"/>
    </source>
</evidence>
<evidence type="ECO:0000256" key="6">
    <source>
        <dbReference type="ARBA" id="ARBA00022679"/>
    </source>
</evidence>
<evidence type="ECO:0000256" key="8">
    <source>
        <dbReference type="ARBA" id="ARBA00022777"/>
    </source>
</evidence>
<dbReference type="InterPro" id="IPR036890">
    <property type="entry name" value="HATPase_C_sf"/>
</dbReference>
<dbReference type="STRING" id="644282.Deba_2782"/>
<dbReference type="InterPro" id="IPR008207">
    <property type="entry name" value="Sig_transdc_His_kin_Hpt_dom"/>
</dbReference>
<keyword evidence="9" id="KW-0067">ATP-binding</keyword>
<dbReference type="Pfam" id="PF02518">
    <property type="entry name" value="HATPase_c"/>
    <property type="match status" value="1"/>
</dbReference>
<dbReference type="CDD" id="cd16916">
    <property type="entry name" value="HATPase_CheA-like"/>
    <property type="match status" value="1"/>
</dbReference>
<evidence type="ECO:0000256" key="11">
    <source>
        <dbReference type="ARBA" id="ARBA00035100"/>
    </source>
</evidence>
<dbReference type="SMART" id="SM00387">
    <property type="entry name" value="HATPase_c"/>
    <property type="match status" value="1"/>
</dbReference>
<dbReference type="InterPro" id="IPR003594">
    <property type="entry name" value="HATPase_dom"/>
</dbReference>
<feature type="region of interest" description="Disordered" evidence="13">
    <location>
        <begin position="120"/>
        <end position="169"/>
    </location>
</feature>
<dbReference type="KEGG" id="dbr:Deba_2782"/>
<evidence type="ECO:0000256" key="12">
    <source>
        <dbReference type="PROSITE-ProRule" id="PRU00110"/>
    </source>
</evidence>
<keyword evidence="6" id="KW-0808">Transferase</keyword>
<dbReference type="InterPro" id="IPR002545">
    <property type="entry name" value="CheW-lke_dom"/>
</dbReference>